<evidence type="ECO:0000256" key="1">
    <source>
        <dbReference type="SAM" id="SignalP"/>
    </source>
</evidence>
<dbReference type="EMBL" id="BMAO01005142">
    <property type="protein sequence ID" value="GFQ99385.1"/>
    <property type="molecule type" value="Genomic_DNA"/>
</dbReference>
<dbReference type="AlphaFoldDB" id="A0A8X6G8I8"/>
<name>A0A8X6G8I8_TRICU</name>
<dbReference type="Proteomes" id="UP000887116">
    <property type="component" value="Unassembled WGS sequence"/>
</dbReference>
<comment type="caution">
    <text evidence="2">The sequence shown here is derived from an EMBL/GenBank/DDBJ whole genome shotgun (WGS) entry which is preliminary data.</text>
</comment>
<reference evidence="2" key="1">
    <citation type="submission" date="2020-07" db="EMBL/GenBank/DDBJ databases">
        <title>Multicomponent nature underlies the extraordinary mechanical properties of spider dragline silk.</title>
        <authorList>
            <person name="Kono N."/>
            <person name="Nakamura H."/>
            <person name="Mori M."/>
            <person name="Yoshida Y."/>
            <person name="Ohtoshi R."/>
            <person name="Malay A.D."/>
            <person name="Moran D.A.P."/>
            <person name="Tomita M."/>
            <person name="Numata K."/>
            <person name="Arakawa K."/>
        </authorList>
    </citation>
    <scope>NUCLEOTIDE SEQUENCE</scope>
</reference>
<evidence type="ECO:0000313" key="3">
    <source>
        <dbReference type="Proteomes" id="UP000887116"/>
    </source>
</evidence>
<sequence>MRNKKPPFATPLLNVLIITKATMASELNIIITSNYIRNYKTILGIRGLGLLSNAPFLRLTHTHTRRTRGVLEGVSQGEGVNTNIAEVNAVWGWEAGLSSGIWLYLVNKENEGGGVSCGVGEGGGRDVVFC</sequence>
<feature type="signal peptide" evidence="1">
    <location>
        <begin position="1"/>
        <end position="24"/>
    </location>
</feature>
<proteinExistence type="predicted"/>
<protein>
    <submittedName>
        <fullName evidence="2">Uncharacterized protein</fullName>
    </submittedName>
</protein>
<accession>A0A8X6G8I8</accession>
<organism evidence="2 3">
    <name type="scientific">Trichonephila clavata</name>
    <name type="common">Joro spider</name>
    <name type="synonym">Nephila clavata</name>
    <dbReference type="NCBI Taxonomy" id="2740835"/>
    <lineage>
        <taxon>Eukaryota</taxon>
        <taxon>Metazoa</taxon>
        <taxon>Ecdysozoa</taxon>
        <taxon>Arthropoda</taxon>
        <taxon>Chelicerata</taxon>
        <taxon>Arachnida</taxon>
        <taxon>Araneae</taxon>
        <taxon>Araneomorphae</taxon>
        <taxon>Entelegynae</taxon>
        <taxon>Araneoidea</taxon>
        <taxon>Nephilidae</taxon>
        <taxon>Trichonephila</taxon>
    </lineage>
</organism>
<keyword evidence="1" id="KW-0732">Signal</keyword>
<feature type="chain" id="PRO_5036473876" evidence="1">
    <location>
        <begin position="25"/>
        <end position="130"/>
    </location>
</feature>
<gene>
    <name evidence="2" type="ORF">TNCT_700981</name>
</gene>
<evidence type="ECO:0000313" key="2">
    <source>
        <dbReference type="EMBL" id="GFQ99385.1"/>
    </source>
</evidence>
<keyword evidence="3" id="KW-1185">Reference proteome</keyword>